<evidence type="ECO:0000313" key="2">
    <source>
        <dbReference type="Proteomes" id="UP000247810"/>
    </source>
</evidence>
<dbReference type="AlphaFoldDB" id="A0A319DMR2"/>
<protein>
    <submittedName>
        <fullName evidence="1">Uncharacterized protein</fullName>
    </submittedName>
</protein>
<reference evidence="1 2" key="1">
    <citation type="submission" date="2018-02" db="EMBL/GenBank/DDBJ databases">
        <title>The genomes of Aspergillus section Nigri reveals drivers in fungal speciation.</title>
        <authorList>
            <consortium name="DOE Joint Genome Institute"/>
            <person name="Vesth T.C."/>
            <person name="Nybo J."/>
            <person name="Theobald S."/>
            <person name="Brandl J."/>
            <person name="Frisvad J.C."/>
            <person name="Nielsen K.F."/>
            <person name="Lyhne E.K."/>
            <person name="Kogle M.E."/>
            <person name="Kuo A."/>
            <person name="Riley R."/>
            <person name="Clum A."/>
            <person name="Nolan M."/>
            <person name="Lipzen A."/>
            <person name="Salamov A."/>
            <person name="Henrissat B."/>
            <person name="Wiebenga A."/>
            <person name="De vries R.P."/>
            <person name="Grigoriev I.V."/>
            <person name="Mortensen U.H."/>
            <person name="Andersen M.R."/>
            <person name="Baker S.E."/>
        </authorList>
    </citation>
    <scope>NUCLEOTIDE SEQUENCE [LARGE SCALE GENOMIC DNA]</scope>
    <source>
        <strain evidence="1 2">CBS 707.79</strain>
    </source>
</reference>
<name>A0A319DMR2_9EURO</name>
<organism evidence="1 2">
    <name type="scientific">Aspergillus ellipticus CBS 707.79</name>
    <dbReference type="NCBI Taxonomy" id="1448320"/>
    <lineage>
        <taxon>Eukaryota</taxon>
        <taxon>Fungi</taxon>
        <taxon>Dikarya</taxon>
        <taxon>Ascomycota</taxon>
        <taxon>Pezizomycotina</taxon>
        <taxon>Eurotiomycetes</taxon>
        <taxon>Eurotiomycetidae</taxon>
        <taxon>Eurotiales</taxon>
        <taxon>Aspergillaceae</taxon>
        <taxon>Aspergillus</taxon>
        <taxon>Aspergillus subgen. Circumdati</taxon>
    </lineage>
</organism>
<dbReference type="OrthoDB" id="4355239at2759"/>
<dbReference type="EMBL" id="KZ825808">
    <property type="protein sequence ID" value="PYH98831.1"/>
    <property type="molecule type" value="Genomic_DNA"/>
</dbReference>
<evidence type="ECO:0000313" key="1">
    <source>
        <dbReference type="EMBL" id="PYH98831.1"/>
    </source>
</evidence>
<accession>A0A319DMR2</accession>
<dbReference type="Proteomes" id="UP000247810">
    <property type="component" value="Unassembled WGS sequence"/>
</dbReference>
<sequence length="163" mass="18764">MSDNAIDNFPGMYESARVVLKALLPLLIGNGVPEDQKAFSEDVKRIFDISETLRLSRKHACSTFDKTFIDTLHERILEASLDSGMQFTSKSTILKLALLGWHFNASDVNDAYGDLRNFVCRGYDEVLWCRLHSGYKNITRIDITFEEFQCDIDVLFLYQLVRR</sequence>
<keyword evidence="2" id="KW-1185">Reference proteome</keyword>
<dbReference type="VEuPathDB" id="FungiDB:BO71DRAFT_425848"/>
<proteinExistence type="predicted"/>
<gene>
    <name evidence="1" type="ORF">BO71DRAFT_425848</name>
</gene>